<accession>A0ABS1DEW9</accession>
<proteinExistence type="predicted"/>
<feature type="compositionally biased region" description="Basic and acidic residues" evidence="1">
    <location>
        <begin position="412"/>
        <end position="427"/>
    </location>
</feature>
<evidence type="ECO:0000313" key="5">
    <source>
        <dbReference type="Proteomes" id="UP001296873"/>
    </source>
</evidence>
<feature type="compositionally biased region" description="Basic and acidic residues" evidence="1">
    <location>
        <begin position="235"/>
        <end position="250"/>
    </location>
</feature>
<dbReference type="RefSeq" id="WP_200341340.1">
    <property type="nucleotide sequence ID" value="NZ_NRRL01000036.1"/>
</dbReference>
<evidence type="ECO:0000313" key="4">
    <source>
        <dbReference type="EMBL" id="MBK1669015.1"/>
    </source>
</evidence>
<feature type="compositionally biased region" description="Basic and acidic residues" evidence="1">
    <location>
        <begin position="533"/>
        <end position="550"/>
    </location>
</feature>
<comment type="caution">
    <text evidence="4">The sequence shown here is derived from an EMBL/GenBank/DDBJ whole genome shotgun (WGS) entry which is preliminary data.</text>
</comment>
<feature type="compositionally biased region" description="Acidic residues" evidence="1">
    <location>
        <begin position="478"/>
        <end position="492"/>
    </location>
</feature>
<dbReference type="Proteomes" id="UP001296873">
    <property type="component" value="Unassembled WGS sequence"/>
</dbReference>
<keyword evidence="2" id="KW-0472">Membrane</keyword>
<feature type="region of interest" description="Disordered" evidence="1">
    <location>
        <begin position="32"/>
        <end position="120"/>
    </location>
</feature>
<sequence length="668" mass="69228">MQRKFKYVLLAGVAVVALGVGVVSVFILPTGGTAIPAPASSSSGSGSARDGSDRGGEKLDGDRTGTSGEAPYRSPENRSREAGTPNGGVAESETSDESPETDSSGQLDEPASADEGADHADKTLREKRQEIVDAFMARLYGYSARPDGFWDGTAFEGGQLSREQAKDAAMEILPPWYDVQGVDPTRNPARETVDQQMSLVIQDGTDLLMLRKRLDDRVDELLKGDRETQTGGSELKGKPASELLSERSGDSEGDETEEGNPADEGGEGSPKSDAPSGAVSFGKTAKSDGKSDSDPQQTSGGGAVTFSDRASAGSSGEAREQPDDGSSGKSDGIQGRSADFLFADGDDAADGQDTAKDRSANTDDGPSASSGAVSFGSDGGSASDDGAKPEREEETSGSGGISFDSLSDEEPGDPREAGNSDSERPKLSDFLASSDDDEADTPSNKPGNPASEDRADDPERSGGISFGTVDSGQASSEEVQEPENDTPSENAEDTTAYPSLGSMNDLGASESDKHAEAGRGGGSGENAKSAPSKSDDPEGKVVSKPVDEVKAGAGSKADAPENSGGADASKKAFSFEVAETFDRVMWAKKRSNIRAKPTTSARSLGVLETDSGIRATGRVAGERDGYRWIRIEHNGRSGYIASFLLSGQPPEFRDAKSEEGGSGLPWKN</sequence>
<keyword evidence="2" id="KW-0812">Transmembrane</keyword>
<dbReference type="EMBL" id="NRRL01000036">
    <property type="protein sequence ID" value="MBK1669015.1"/>
    <property type="molecule type" value="Genomic_DNA"/>
</dbReference>
<dbReference type="SMART" id="SM00287">
    <property type="entry name" value="SH3b"/>
    <property type="match status" value="1"/>
</dbReference>
<dbReference type="Gene3D" id="2.30.30.40">
    <property type="entry name" value="SH3 Domains"/>
    <property type="match status" value="1"/>
</dbReference>
<gene>
    <name evidence="4" type="ORF">CKO28_13335</name>
</gene>
<protein>
    <recommendedName>
        <fullName evidence="3">SH3b domain-containing protein</fullName>
    </recommendedName>
</protein>
<dbReference type="InterPro" id="IPR003646">
    <property type="entry name" value="SH3-like_bac-type"/>
</dbReference>
<name>A0ABS1DEW9_9PROT</name>
<feature type="compositionally biased region" description="Acidic residues" evidence="1">
    <location>
        <begin position="251"/>
        <end position="266"/>
    </location>
</feature>
<feature type="compositionally biased region" description="Basic and acidic residues" evidence="1">
    <location>
        <begin position="451"/>
        <end position="460"/>
    </location>
</feature>
<feature type="compositionally biased region" description="Polar residues" evidence="1">
    <location>
        <begin position="468"/>
        <end position="477"/>
    </location>
</feature>
<organism evidence="4 5">
    <name type="scientific">Rhodovibrio sodomensis</name>
    <dbReference type="NCBI Taxonomy" id="1088"/>
    <lineage>
        <taxon>Bacteria</taxon>
        <taxon>Pseudomonadati</taxon>
        <taxon>Pseudomonadota</taxon>
        <taxon>Alphaproteobacteria</taxon>
        <taxon>Rhodospirillales</taxon>
        <taxon>Rhodovibrionaceae</taxon>
        <taxon>Rhodovibrio</taxon>
    </lineage>
</organism>
<feature type="transmembrane region" description="Helical" evidence="2">
    <location>
        <begin position="7"/>
        <end position="28"/>
    </location>
</feature>
<evidence type="ECO:0000259" key="3">
    <source>
        <dbReference type="SMART" id="SM00287"/>
    </source>
</evidence>
<evidence type="ECO:0000256" key="2">
    <source>
        <dbReference type="SAM" id="Phobius"/>
    </source>
</evidence>
<reference evidence="4 5" key="1">
    <citation type="journal article" date="2020" name="Microorganisms">
        <title>Osmotic Adaptation and Compatible Solute Biosynthesis of Phototrophic Bacteria as Revealed from Genome Analyses.</title>
        <authorList>
            <person name="Imhoff J.F."/>
            <person name="Rahn T."/>
            <person name="Kunzel S."/>
            <person name="Keller A."/>
            <person name="Neulinger S.C."/>
        </authorList>
    </citation>
    <scope>NUCLEOTIDE SEQUENCE [LARGE SCALE GENOMIC DNA]</scope>
    <source>
        <strain evidence="4 5">DSM 9895</strain>
    </source>
</reference>
<evidence type="ECO:0000256" key="1">
    <source>
        <dbReference type="SAM" id="MobiDB-lite"/>
    </source>
</evidence>
<feature type="compositionally biased region" description="Low complexity" evidence="1">
    <location>
        <begin position="365"/>
        <end position="384"/>
    </location>
</feature>
<feature type="domain" description="SH3b" evidence="3">
    <location>
        <begin position="580"/>
        <end position="648"/>
    </location>
</feature>
<feature type="compositionally biased region" description="Basic and acidic residues" evidence="1">
    <location>
        <begin position="50"/>
        <end position="63"/>
    </location>
</feature>
<keyword evidence="2" id="KW-1133">Transmembrane helix</keyword>
<feature type="region of interest" description="Disordered" evidence="1">
    <location>
        <begin position="223"/>
        <end position="570"/>
    </location>
</feature>
<dbReference type="Pfam" id="PF08239">
    <property type="entry name" value="SH3_3"/>
    <property type="match status" value="1"/>
</dbReference>
<feature type="compositionally biased region" description="Low complexity" evidence="1">
    <location>
        <begin position="39"/>
        <end position="49"/>
    </location>
</feature>
<keyword evidence="5" id="KW-1185">Reference proteome</keyword>